<keyword evidence="3" id="KW-1003">Cell membrane</keyword>
<evidence type="ECO:0000313" key="10">
    <source>
        <dbReference type="Proteomes" id="UP000548304"/>
    </source>
</evidence>
<evidence type="ECO:0000256" key="4">
    <source>
        <dbReference type="ARBA" id="ARBA00022692"/>
    </source>
</evidence>
<keyword evidence="2" id="KW-0813">Transport</keyword>
<evidence type="ECO:0000256" key="6">
    <source>
        <dbReference type="ARBA" id="ARBA00023136"/>
    </source>
</evidence>
<sequence>MFVAIRDIRFAKGRFTLMGSVVLLMTLLIVLLSGLTSGLADRSTSAIKDLPATHLVFGGTGSERPERSFAESSVTERQRAVWSDARGVGDVTPLGISTTRLGTPDGGEAAATVFGVPPGAPAAPGTISAGGVVLSRSLAAERDLSAGDHVSTGAGELTVERVTADAFYSHTPVVWTTLDTWHELRPDRTAGTRAPLGTVLAVNANDAADLPAVDSAARTVSATVGGSLTAIGSFSSENGSLLMMQGLLYAISALVVGAFITVWTIQRSGDVAVLKALGGSTGYLLRDALAQSLVVLLLGAGSGGAAGVALGALASGTVPFNLTLSTTLLPVLAMILLGTVGAALAVRRITSVDPLTALGAGR</sequence>
<dbReference type="InterPro" id="IPR003838">
    <property type="entry name" value="ABC3_permease_C"/>
</dbReference>
<dbReference type="Pfam" id="PF02687">
    <property type="entry name" value="FtsX"/>
    <property type="match status" value="1"/>
</dbReference>
<keyword evidence="10" id="KW-1185">Reference proteome</keyword>
<feature type="transmembrane region" description="Helical" evidence="7">
    <location>
        <begin position="293"/>
        <end position="315"/>
    </location>
</feature>
<organism evidence="9 10">
    <name type="scientific">Actinopolyspora biskrensis</name>
    <dbReference type="NCBI Taxonomy" id="1470178"/>
    <lineage>
        <taxon>Bacteria</taxon>
        <taxon>Bacillati</taxon>
        <taxon>Actinomycetota</taxon>
        <taxon>Actinomycetes</taxon>
        <taxon>Actinopolysporales</taxon>
        <taxon>Actinopolysporaceae</taxon>
        <taxon>Actinopolyspora</taxon>
    </lineage>
</organism>
<dbReference type="PANTHER" id="PTHR43738">
    <property type="entry name" value="ABC TRANSPORTER, MEMBRANE PROTEIN"/>
    <property type="match status" value="1"/>
</dbReference>
<dbReference type="RefSeq" id="WP_179536194.1">
    <property type="nucleotide sequence ID" value="NZ_JACBYW010000005.1"/>
</dbReference>
<dbReference type="EMBL" id="JACBYW010000005">
    <property type="protein sequence ID" value="NYH79834.1"/>
    <property type="molecule type" value="Genomic_DNA"/>
</dbReference>
<evidence type="ECO:0000256" key="3">
    <source>
        <dbReference type="ARBA" id="ARBA00022475"/>
    </source>
</evidence>
<protein>
    <submittedName>
        <fullName evidence="9">Putative ABC transport system permease protein</fullName>
    </submittedName>
</protein>
<feature type="domain" description="ABC3 transporter permease C-terminal" evidence="8">
    <location>
        <begin position="246"/>
        <end position="354"/>
    </location>
</feature>
<keyword evidence="6 7" id="KW-0472">Membrane</keyword>
<keyword evidence="4 7" id="KW-0812">Transmembrane</keyword>
<evidence type="ECO:0000256" key="2">
    <source>
        <dbReference type="ARBA" id="ARBA00022448"/>
    </source>
</evidence>
<comment type="caution">
    <text evidence="9">The sequence shown here is derived from an EMBL/GenBank/DDBJ whole genome shotgun (WGS) entry which is preliminary data.</text>
</comment>
<accession>A0A852YXK3</accession>
<evidence type="ECO:0000259" key="8">
    <source>
        <dbReference type="Pfam" id="PF02687"/>
    </source>
</evidence>
<dbReference type="Proteomes" id="UP000548304">
    <property type="component" value="Unassembled WGS sequence"/>
</dbReference>
<evidence type="ECO:0000313" key="9">
    <source>
        <dbReference type="EMBL" id="NYH79834.1"/>
    </source>
</evidence>
<feature type="transmembrane region" description="Helical" evidence="7">
    <location>
        <begin position="246"/>
        <end position="265"/>
    </location>
</feature>
<reference evidence="9 10" key="1">
    <citation type="submission" date="2020-07" db="EMBL/GenBank/DDBJ databases">
        <title>Genomic Encyclopedia of Type Strains, Phase III (KMG-III): the genomes of soil and plant-associated and newly described type strains.</title>
        <authorList>
            <person name="Whitman W."/>
        </authorList>
    </citation>
    <scope>NUCLEOTIDE SEQUENCE [LARGE SCALE GENOMIC DNA]</scope>
    <source>
        <strain evidence="9 10">CECT 8576</strain>
    </source>
</reference>
<dbReference type="InterPro" id="IPR051125">
    <property type="entry name" value="ABC-4/HrtB_transporter"/>
</dbReference>
<evidence type="ECO:0000256" key="1">
    <source>
        <dbReference type="ARBA" id="ARBA00004651"/>
    </source>
</evidence>
<evidence type="ECO:0000256" key="7">
    <source>
        <dbReference type="SAM" id="Phobius"/>
    </source>
</evidence>
<dbReference type="AlphaFoldDB" id="A0A852YXK3"/>
<comment type="subcellular location">
    <subcellularLocation>
        <location evidence="1">Cell membrane</location>
        <topology evidence="1">Multi-pass membrane protein</topology>
    </subcellularLocation>
</comment>
<gene>
    <name evidence="9" type="ORF">FHR84_003172</name>
</gene>
<keyword evidence="5 7" id="KW-1133">Transmembrane helix</keyword>
<dbReference type="PANTHER" id="PTHR43738:SF1">
    <property type="entry name" value="HEMIN TRANSPORT SYSTEM PERMEASE PROTEIN HRTB-RELATED"/>
    <property type="match status" value="1"/>
</dbReference>
<evidence type="ECO:0000256" key="5">
    <source>
        <dbReference type="ARBA" id="ARBA00022989"/>
    </source>
</evidence>
<dbReference type="GO" id="GO:0005886">
    <property type="term" value="C:plasma membrane"/>
    <property type="evidence" value="ECO:0007669"/>
    <property type="project" value="UniProtKB-SubCell"/>
</dbReference>
<name>A0A852YXK3_9ACTN</name>
<proteinExistence type="predicted"/>
<feature type="transmembrane region" description="Helical" evidence="7">
    <location>
        <begin position="327"/>
        <end position="346"/>
    </location>
</feature>